<name>A0A132NRI3_GIAIN</name>
<dbReference type="EMBL" id="JXTI01000104">
    <property type="protein sequence ID" value="KWX12705.1"/>
    <property type="molecule type" value="Genomic_DNA"/>
</dbReference>
<feature type="repeat" description="ANK" evidence="1">
    <location>
        <begin position="154"/>
        <end position="186"/>
    </location>
</feature>
<keyword evidence="1" id="KW-0040">ANK repeat</keyword>
<sequence>MPLSQLSSTTAYSLATLDRDHEGNTPLIAAAKMGNAAAVLQHLQEAGCVNRHGMAAIHYAAERGYSAIVEMLLPAEARKVVPAYRFSTAIWRNVSALMIAASRGHISVIKLLAPKEGGIQTLSLQTALMRAAIDGQTAAVWELRDIEGTMFDVKGETALMQAARYGRAECVRLLLSKERTLKDLNGWSALVHASYGGHAGSVAVLAPYEIEKYGRMALAQTARGTGRLTEEMRKAFCV</sequence>
<dbReference type="SUPFAM" id="SSF48403">
    <property type="entry name" value="Ankyrin repeat"/>
    <property type="match status" value="1"/>
</dbReference>
<dbReference type="PANTHER" id="PTHR24120:SF4">
    <property type="entry name" value="GH07239P"/>
    <property type="match status" value="1"/>
</dbReference>
<proteinExistence type="predicted"/>
<dbReference type="PROSITE" id="PS50088">
    <property type="entry name" value="ANK_REPEAT"/>
    <property type="match status" value="1"/>
</dbReference>
<comment type="caution">
    <text evidence="2">The sequence shown here is derived from an EMBL/GenBank/DDBJ whole genome shotgun (WGS) entry which is preliminary data.</text>
</comment>
<gene>
    <name evidence="2" type="ORF">QR46_3329</name>
</gene>
<dbReference type="InterPro" id="IPR036770">
    <property type="entry name" value="Ankyrin_rpt-contain_sf"/>
</dbReference>
<dbReference type="Proteomes" id="UP000070089">
    <property type="component" value="Unassembled WGS sequence"/>
</dbReference>
<protein>
    <submittedName>
        <fullName evidence="2">Protein 21.1</fullName>
    </submittedName>
</protein>
<dbReference type="Gene3D" id="1.25.40.20">
    <property type="entry name" value="Ankyrin repeat-containing domain"/>
    <property type="match status" value="2"/>
</dbReference>
<reference evidence="2 3" key="1">
    <citation type="journal article" date="2015" name="Mol. Biochem. Parasitol.">
        <title>Identification of polymorphic genes for use in assemblage B genotyping assays through comparative genomics of multiple assemblage B Giardia duodenalis isolates.</title>
        <authorList>
            <person name="Wielinga C."/>
            <person name="Thompson R.C."/>
            <person name="Monis P."/>
            <person name="Ryan U."/>
        </authorList>
    </citation>
    <scope>NUCLEOTIDE SEQUENCE [LARGE SCALE GENOMIC DNA]</scope>
    <source>
        <strain evidence="2 3">BAH15c1</strain>
    </source>
</reference>
<dbReference type="AlphaFoldDB" id="A0A132NRI3"/>
<accession>A0A132NRI3</accession>
<dbReference type="VEuPathDB" id="GiardiaDB:QR46_3329"/>
<evidence type="ECO:0000313" key="3">
    <source>
        <dbReference type="Proteomes" id="UP000070089"/>
    </source>
</evidence>
<dbReference type="PANTHER" id="PTHR24120">
    <property type="entry name" value="GH07239P"/>
    <property type="match status" value="1"/>
</dbReference>
<dbReference type="InterPro" id="IPR002110">
    <property type="entry name" value="Ankyrin_rpt"/>
</dbReference>
<organism evidence="2 3">
    <name type="scientific">Giardia duodenalis assemblage B</name>
    <dbReference type="NCBI Taxonomy" id="1394984"/>
    <lineage>
        <taxon>Eukaryota</taxon>
        <taxon>Metamonada</taxon>
        <taxon>Diplomonadida</taxon>
        <taxon>Hexamitidae</taxon>
        <taxon>Giardiinae</taxon>
        <taxon>Giardia</taxon>
    </lineage>
</organism>
<dbReference type="OrthoDB" id="539213at2759"/>
<dbReference type="Pfam" id="PF12796">
    <property type="entry name" value="Ank_2"/>
    <property type="match status" value="3"/>
</dbReference>
<evidence type="ECO:0000313" key="2">
    <source>
        <dbReference type="EMBL" id="KWX12705.1"/>
    </source>
</evidence>
<evidence type="ECO:0000256" key="1">
    <source>
        <dbReference type="PROSITE-ProRule" id="PRU00023"/>
    </source>
</evidence>
<dbReference type="SMART" id="SM00248">
    <property type="entry name" value="ANK"/>
    <property type="match status" value="6"/>
</dbReference>